<feature type="domain" description="Endonuclease/exonuclease/phosphatase" evidence="2">
    <location>
        <begin position="107"/>
        <end position="312"/>
    </location>
</feature>
<organism evidence="3 4">
    <name type="scientific">Marinoscillum furvescens DSM 4134</name>
    <dbReference type="NCBI Taxonomy" id="1122208"/>
    <lineage>
        <taxon>Bacteria</taxon>
        <taxon>Pseudomonadati</taxon>
        <taxon>Bacteroidota</taxon>
        <taxon>Cytophagia</taxon>
        <taxon>Cytophagales</taxon>
        <taxon>Reichenbachiellaceae</taxon>
        <taxon>Marinoscillum</taxon>
    </lineage>
</organism>
<dbReference type="PANTHER" id="PTHR14859:SF15">
    <property type="entry name" value="ENDONUCLEASE_EXONUCLEASE_PHOSPHATASE DOMAIN-CONTAINING PROTEIN"/>
    <property type="match status" value="1"/>
</dbReference>
<keyword evidence="3" id="KW-0378">Hydrolase</keyword>
<keyword evidence="1" id="KW-0812">Transmembrane</keyword>
<gene>
    <name evidence="3" type="ORF">C7460_10972</name>
</gene>
<dbReference type="InterPro" id="IPR005135">
    <property type="entry name" value="Endo/exonuclease/phosphatase"/>
</dbReference>
<evidence type="ECO:0000313" key="3">
    <source>
        <dbReference type="EMBL" id="RED98880.1"/>
    </source>
</evidence>
<dbReference type="OrthoDB" id="9796594at2"/>
<dbReference type="GO" id="GO:0006506">
    <property type="term" value="P:GPI anchor biosynthetic process"/>
    <property type="evidence" value="ECO:0007669"/>
    <property type="project" value="TreeGrafter"/>
</dbReference>
<keyword evidence="1" id="KW-0472">Membrane</keyword>
<dbReference type="InterPro" id="IPR051916">
    <property type="entry name" value="GPI-anchor_lipid_remodeler"/>
</dbReference>
<evidence type="ECO:0000313" key="4">
    <source>
        <dbReference type="Proteomes" id="UP000256779"/>
    </source>
</evidence>
<proteinExistence type="predicted"/>
<dbReference type="GO" id="GO:0016020">
    <property type="term" value="C:membrane"/>
    <property type="evidence" value="ECO:0007669"/>
    <property type="project" value="GOC"/>
</dbReference>
<feature type="transmembrane region" description="Helical" evidence="1">
    <location>
        <begin position="64"/>
        <end position="86"/>
    </location>
</feature>
<dbReference type="EMBL" id="QREG01000009">
    <property type="protein sequence ID" value="RED98880.1"/>
    <property type="molecule type" value="Genomic_DNA"/>
</dbReference>
<keyword evidence="3" id="KW-0269">Exonuclease</keyword>
<dbReference type="Proteomes" id="UP000256779">
    <property type="component" value="Unassembled WGS sequence"/>
</dbReference>
<comment type="caution">
    <text evidence="3">The sequence shown here is derived from an EMBL/GenBank/DDBJ whole genome shotgun (WGS) entry which is preliminary data.</text>
</comment>
<dbReference type="SUPFAM" id="SSF56219">
    <property type="entry name" value="DNase I-like"/>
    <property type="match status" value="1"/>
</dbReference>
<keyword evidence="1" id="KW-1133">Transmembrane helix</keyword>
<keyword evidence="3" id="KW-0255">Endonuclease</keyword>
<dbReference type="GO" id="GO:0004519">
    <property type="term" value="F:endonuclease activity"/>
    <property type="evidence" value="ECO:0007669"/>
    <property type="project" value="UniProtKB-KW"/>
</dbReference>
<dbReference type="GO" id="GO:0004527">
    <property type="term" value="F:exonuclease activity"/>
    <property type="evidence" value="ECO:0007669"/>
    <property type="project" value="UniProtKB-KW"/>
</dbReference>
<keyword evidence="4" id="KW-1185">Reference proteome</keyword>
<evidence type="ECO:0000259" key="2">
    <source>
        <dbReference type="Pfam" id="PF03372"/>
    </source>
</evidence>
<name>A0A3D9L3M6_MARFU</name>
<keyword evidence="3" id="KW-0540">Nuclease</keyword>
<dbReference type="AlphaFoldDB" id="A0A3D9L3M6"/>
<dbReference type="RefSeq" id="WP_115868185.1">
    <property type="nucleotide sequence ID" value="NZ_QREG01000009.1"/>
</dbReference>
<dbReference type="Pfam" id="PF03372">
    <property type="entry name" value="Exo_endo_phos"/>
    <property type="match status" value="1"/>
</dbReference>
<dbReference type="Gene3D" id="3.60.10.10">
    <property type="entry name" value="Endonuclease/exonuclease/phosphatase"/>
    <property type="match status" value="1"/>
</dbReference>
<accession>A0A3D9L3M6</accession>
<protein>
    <submittedName>
        <fullName evidence="3">Endonuclease/exonuclease/phosphatase (EEP) superfamily protein YafD</fullName>
    </submittedName>
</protein>
<evidence type="ECO:0000256" key="1">
    <source>
        <dbReference type="SAM" id="Phobius"/>
    </source>
</evidence>
<dbReference type="PANTHER" id="PTHR14859">
    <property type="entry name" value="CALCOFLUOR WHITE HYPERSENSITIVE PROTEIN PRECURSOR"/>
    <property type="match status" value="1"/>
</dbReference>
<sequence length="323" mass="38180">MKIALLVLVVLFSITMLLPLIRHDYWVFRVFEFPRFQKWCLNLLLLLWTAMHHLAEPDPLLPWIGFWLMFTMAYLSYQIFPFIPLAPRMIRSNRDPNAPNFRVVVSNVYQYNRKSKRLIRECGRFEVDVLVFVETDQWWCDELKAAFDEQYPHQILHPLENTYGMLMFSRWPLADGEVRFLVKEEIPSIRVTVEHEVHPVRFFAIHPEPPVPSENPKSTARDQEIMKVAEEASREEMPTVVAGDLNDVAWSYTTQEFLETSGLKDPRRGRGMYSTFHAKYPLVARWPLDHLFCSEHFSLNRIRCLRRVGSDHLPIYVDLAMKN</sequence>
<reference evidence="3 4" key="1">
    <citation type="submission" date="2018-07" db="EMBL/GenBank/DDBJ databases">
        <title>Genomic Encyclopedia of Type Strains, Phase IV (KMG-IV): sequencing the most valuable type-strain genomes for metagenomic binning, comparative biology and taxonomic classification.</title>
        <authorList>
            <person name="Goeker M."/>
        </authorList>
    </citation>
    <scope>NUCLEOTIDE SEQUENCE [LARGE SCALE GENOMIC DNA]</scope>
    <source>
        <strain evidence="3 4">DSM 4134</strain>
    </source>
</reference>
<dbReference type="InterPro" id="IPR036691">
    <property type="entry name" value="Endo/exonu/phosph_ase_sf"/>
</dbReference>